<keyword evidence="3" id="KW-1185">Reference proteome</keyword>
<feature type="region of interest" description="Disordered" evidence="1">
    <location>
        <begin position="16"/>
        <end position="41"/>
    </location>
</feature>
<name>A0AAD7FEJ9_9AGAR</name>
<gene>
    <name evidence="2" type="ORF">FB45DRAFT_937957</name>
</gene>
<comment type="caution">
    <text evidence="2">The sequence shown here is derived from an EMBL/GenBank/DDBJ whole genome shotgun (WGS) entry which is preliminary data.</text>
</comment>
<dbReference type="Proteomes" id="UP001221142">
    <property type="component" value="Unassembled WGS sequence"/>
</dbReference>
<feature type="compositionally biased region" description="Basic and acidic residues" evidence="1">
    <location>
        <begin position="27"/>
        <end position="41"/>
    </location>
</feature>
<dbReference type="AlphaFoldDB" id="A0AAD7FEJ9"/>
<proteinExistence type="predicted"/>
<evidence type="ECO:0000313" key="2">
    <source>
        <dbReference type="EMBL" id="KAJ7614100.1"/>
    </source>
</evidence>
<evidence type="ECO:0000313" key="3">
    <source>
        <dbReference type="Proteomes" id="UP001221142"/>
    </source>
</evidence>
<feature type="region of interest" description="Disordered" evidence="1">
    <location>
        <begin position="131"/>
        <end position="202"/>
    </location>
</feature>
<organism evidence="2 3">
    <name type="scientific">Roridomyces roridus</name>
    <dbReference type="NCBI Taxonomy" id="1738132"/>
    <lineage>
        <taxon>Eukaryota</taxon>
        <taxon>Fungi</taxon>
        <taxon>Dikarya</taxon>
        <taxon>Basidiomycota</taxon>
        <taxon>Agaricomycotina</taxon>
        <taxon>Agaricomycetes</taxon>
        <taxon>Agaricomycetidae</taxon>
        <taxon>Agaricales</taxon>
        <taxon>Marasmiineae</taxon>
        <taxon>Mycenaceae</taxon>
        <taxon>Roridomyces</taxon>
    </lineage>
</organism>
<evidence type="ECO:0000256" key="1">
    <source>
        <dbReference type="SAM" id="MobiDB-lite"/>
    </source>
</evidence>
<protein>
    <submittedName>
        <fullName evidence="2">Uncharacterized protein</fullName>
    </submittedName>
</protein>
<accession>A0AAD7FEJ9</accession>
<sequence length="202" mass="22461">MLPRLGRVDGFFSNEPVTRVTDGVGPPKHEGIKGRPPHDTPRGLSLHLLPLQEQVAPYRGTLFLLSSLFKGLMPYADYRHYPRGPTYVDASMPIVGIGVSVHRRHRHWSPHVDPHISSTMSSASLQDTLCRRWPHPRRVSRRPIDRASITATSDQTPLNPSPTSSPSSPSNPSYPQERLYLGQDMPSNPLRGRCTLGALPAR</sequence>
<reference evidence="2" key="1">
    <citation type="submission" date="2023-03" db="EMBL/GenBank/DDBJ databases">
        <title>Massive genome expansion in bonnet fungi (Mycena s.s.) driven by repeated elements and novel gene families across ecological guilds.</title>
        <authorList>
            <consortium name="Lawrence Berkeley National Laboratory"/>
            <person name="Harder C.B."/>
            <person name="Miyauchi S."/>
            <person name="Viragh M."/>
            <person name="Kuo A."/>
            <person name="Thoen E."/>
            <person name="Andreopoulos B."/>
            <person name="Lu D."/>
            <person name="Skrede I."/>
            <person name="Drula E."/>
            <person name="Henrissat B."/>
            <person name="Morin E."/>
            <person name="Kohler A."/>
            <person name="Barry K."/>
            <person name="LaButti K."/>
            <person name="Morin E."/>
            <person name="Salamov A."/>
            <person name="Lipzen A."/>
            <person name="Mereny Z."/>
            <person name="Hegedus B."/>
            <person name="Baldrian P."/>
            <person name="Stursova M."/>
            <person name="Weitz H."/>
            <person name="Taylor A."/>
            <person name="Grigoriev I.V."/>
            <person name="Nagy L.G."/>
            <person name="Martin F."/>
            <person name="Kauserud H."/>
        </authorList>
    </citation>
    <scope>NUCLEOTIDE SEQUENCE</scope>
    <source>
        <strain evidence="2">9284</strain>
    </source>
</reference>
<dbReference type="EMBL" id="JARKIF010000027">
    <property type="protein sequence ID" value="KAJ7614100.1"/>
    <property type="molecule type" value="Genomic_DNA"/>
</dbReference>
<feature type="compositionally biased region" description="Basic residues" evidence="1">
    <location>
        <begin position="132"/>
        <end position="141"/>
    </location>
</feature>
<feature type="compositionally biased region" description="Low complexity" evidence="1">
    <location>
        <begin position="156"/>
        <end position="175"/>
    </location>
</feature>